<proteinExistence type="predicted"/>
<dbReference type="EMBL" id="RCVM01000017">
    <property type="protein sequence ID" value="RLY02197.1"/>
    <property type="molecule type" value="Genomic_DNA"/>
</dbReference>
<evidence type="ECO:0000256" key="2">
    <source>
        <dbReference type="SAM" id="Phobius"/>
    </source>
</evidence>
<name>A0A3L9DQ78_9STRE</name>
<feature type="transmembrane region" description="Helical" evidence="2">
    <location>
        <begin position="87"/>
        <end position="103"/>
    </location>
</feature>
<keyword evidence="2" id="KW-0812">Transmembrane</keyword>
<evidence type="ECO:0000313" key="4">
    <source>
        <dbReference type="Proteomes" id="UP000279194"/>
    </source>
</evidence>
<keyword evidence="4" id="KW-1185">Reference proteome</keyword>
<feature type="region of interest" description="Disordered" evidence="1">
    <location>
        <begin position="150"/>
        <end position="175"/>
    </location>
</feature>
<evidence type="ECO:0000256" key="1">
    <source>
        <dbReference type="SAM" id="MobiDB-lite"/>
    </source>
</evidence>
<reference evidence="3 4" key="1">
    <citation type="submission" date="2018-10" db="EMBL/GenBank/DDBJ databases">
        <title>Streptococcus hillyeri sp. nov., isolated from equine tracheal sample.</title>
        <authorList>
            <person name="Macfadyen A.C."/>
            <person name="Waller A."/>
            <person name="Paterson G.K."/>
        </authorList>
    </citation>
    <scope>NUCLEOTIDE SEQUENCE [LARGE SCALE GENOMIC DNA]</scope>
    <source>
        <strain evidence="3 4">28462</strain>
    </source>
</reference>
<keyword evidence="2" id="KW-1133">Transmembrane helix</keyword>
<feature type="transmembrane region" description="Helical" evidence="2">
    <location>
        <begin position="18"/>
        <end position="36"/>
    </location>
</feature>
<protein>
    <submittedName>
        <fullName evidence="3">Uncharacterized protein</fullName>
    </submittedName>
</protein>
<feature type="transmembrane region" description="Helical" evidence="2">
    <location>
        <begin position="115"/>
        <end position="134"/>
    </location>
</feature>
<feature type="compositionally biased region" description="Basic residues" evidence="1">
    <location>
        <begin position="162"/>
        <end position="175"/>
    </location>
</feature>
<keyword evidence="2" id="KW-0472">Membrane</keyword>
<feature type="transmembrane region" description="Helical" evidence="2">
    <location>
        <begin position="56"/>
        <end position="75"/>
    </location>
</feature>
<dbReference type="RefSeq" id="WP_121836055.1">
    <property type="nucleotide sequence ID" value="NZ_RCVM01000017.1"/>
</dbReference>
<comment type="caution">
    <text evidence="3">The sequence shown here is derived from an EMBL/GenBank/DDBJ whole genome shotgun (WGS) entry which is preliminary data.</text>
</comment>
<feature type="compositionally biased region" description="Basic and acidic residues" evidence="1">
    <location>
        <begin position="150"/>
        <end position="160"/>
    </location>
</feature>
<accession>A0A3L9DQ78</accession>
<sequence length="175" mass="20754">MSLYERIKDFYNDFYQKLLVAFIALALLSLNFGIIVEREESAILPLLTVEWKQIGMMSLLVFFISYTFMFLIHEFYKLFAVEKKGDFRFSTITAILFFVILFMRNLMVMLNNTQFELIVTLLGFPLITILPLLFKRIFLSFTPKVSSALPHDEDARDVKPSKNQKHYNRTYHRLR</sequence>
<dbReference type="Proteomes" id="UP000279194">
    <property type="component" value="Unassembled WGS sequence"/>
</dbReference>
<gene>
    <name evidence="3" type="ORF">EAF07_08065</name>
</gene>
<organism evidence="3 4">
    <name type="scientific">Streptococcus hillyeri</name>
    <dbReference type="NCBI Taxonomy" id="2282420"/>
    <lineage>
        <taxon>Bacteria</taxon>
        <taxon>Bacillati</taxon>
        <taxon>Bacillota</taxon>
        <taxon>Bacilli</taxon>
        <taxon>Lactobacillales</taxon>
        <taxon>Streptococcaceae</taxon>
        <taxon>Streptococcus</taxon>
    </lineage>
</organism>
<dbReference type="AlphaFoldDB" id="A0A3L9DQ78"/>
<evidence type="ECO:0000313" key="3">
    <source>
        <dbReference type="EMBL" id="RLY02197.1"/>
    </source>
</evidence>